<dbReference type="InterPro" id="IPR011604">
    <property type="entry name" value="PDDEXK-like_dom_sf"/>
</dbReference>
<evidence type="ECO:0000313" key="2">
    <source>
        <dbReference type="EMBL" id="KKN34934.1"/>
    </source>
</evidence>
<accession>A0A0F9PXH7</accession>
<name>A0A0F9PXH7_9ZZZZ</name>
<sequence length="277" mass="32376">MGRENVDFDKRMYSSSSISDMMGCPKLFYFNWVKNLESKEEKPSLMFGRVFHEVLKCWYKTGNKEEAVKLFGDIPSHIADDHRTSGWGEAIFKQYIERYKVEPYEVVYLEKQFIVEIGDRLYAGTMDEIAKWNGLIYVVDHKTTKSLGLSFFDGFRPHPQIDGYCFACKEIVGECAGAVINGISVAKNPKERFQRYPSSRTNKELERWKEIFTDWTTDIERCLDTGKWRMNTSYCSRWGKCKYWELCVYGEDQRLIDAKFKVREEVESGNESKGDGV</sequence>
<dbReference type="Pfam" id="PF12705">
    <property type="entry name" value="PDDEXK_1"/>
    <property type="match status" value="1"/>
</dbReference>
<reference evidence="2" key="1">
    <citation type="journal article" date="2015" name="Nature">
        <title>Complex archaea that bridge the gap between prokaryotes and eukaryotes.</title>
        <authorList>
            <person name="Spang A."/>
            <person name="Saw J.H."/>
            <person name="Jorgensen S.L."/>
            <person name="Zaremba-Niedzwiedzka K."/>
            <person name="Martijn J."/>
            <person name="Lind A.E."/>
            <person name="van Eijk R."/>
            <person name="Schleper C."/>
            <person name="Guy L."/>
            <person name="Ettema T.J."/>
        </authorList>
    </citation>
    <scope>NUCLEOTIDE SEQUENCE</scope>
</reference>
<protein>
    <recommendedName>
        <fullName evidence="1">PD-(D/E)XK endonuclease-like domain-containing protein</fullName>
    </recommendedName>
</protein>
<organism evidence="2">
    <name type="scientific">marine sediment metagenome</name>
    <dbReference type="NCBI Taxonomy" id="412755"/>
    <lineage>
        <taxon>unclassified sequences</taxon>
        <taxon>metagenomes</taxon>
        <taxon>ecological metagenomes</taxon>
    </lineage>
</organism>
<evidence type="ECO:0000259" key="1">
    <source>
        <dbReference type="Pfam" id="PF12705"/>
    </source>
</evidence>
<dbReference type="AlphaFoldDB" id="A0A0F9PXH7"/>
<comment type="caution">
    <text evidence="2">The sequence shown here is derived from an EMBL/GenBank/DDBJ whole genome shotgun (WGS) entry which is preliminary data.</text>
</comment>
<gene>
    <name evidence="2" type="ORF">LCGC14_0788750</name>
</gene>
<feature type="domain" description="PD-(D/E)XK endonuclease-like" evidence="1">
    <location>
        <begin position="14"/>
        <end position="247"/>
    </location>
</feature>
<proteinExistence type="predicted"/>
<dbReference type="InterPro" id="IPR038726">
    <property type="entry name" value="PDDEXK_AddAB-type"/>
</dbReference>
<dbReference type="Gene3D" id="3.90.320.10">
    <property type="match status" value="1"/>
</dbReference>
<dbReference type="EMBL" id="LAZR01002075">
    <property type="protein sequence ID" value="KKN34934.1"/>
    <property type="molecule type" value="Genomic_DNA"/>
</dbReference>